<proteinExistence type="predicted"/>
<evidence type="ECO:0000313" key="3">
    <source>
        <dbReference type="Proteomes" id="UP000030760"/>
    </source>
</evidence>
<evidence type="ECO:0000256" key="1">
    <source>
        <dbReference type="SAM" id="MobiDB-lite"/>
    </source>
</evidence>
<dbReference type="Proteomes" id="UP000030760">
    <property type="component" value="Unassembled WGS sequence"/>
</dbReference>
<gene>
    <name evidence="2" type="ORF">SBD_1324</name>
</gene>
<dbReference type="AlphaFoldDB" id="M3DJZ9"/>
<sequence>MPAEEVIEALHVTQRREGGGVQGSTGGPIRDRGTYSPRWRPCYPFRLA</sequence>
<evidence type="ECO:0000313" key="2">
    <source>
        <dbReference type="EMBL" id="EMF57162.1"/>
    </source>
</evidence>
<name>M3DJZ9_9ACTN</name>
<accession>M3DJZ9</accession>
<reference evidence="3" key="1">
    <citation type="journal article" date="2013" name="Genome Announc.">
        <title>Draft Genome Sequence of Streptomyces bottropensis ATCC 25435, a Bottromycin-Producing Actinomycete.</title>
        <authorList>
            <person name="Zhang H."/>
            <person name="Zhou W."/>
            <person name="Zhuang Y."/>
            <person name="Liang X."/>
            <person name="Liu T."/>
        </authorList>
    </citation>
    <scope>NUCLEOTIDE SEQUENCE [LARGE SCALE GENOMIC DNA]</scope>
    <source>
        <strain evidence="3">ATCC 25435</strain>
    </source>
</reference>
<organism evidence="2 3">
    <name type="scientific">Streptomyces bottropensis ATCC 25435</name>
    <dbReference type="NCBI Taxonomy" id="1054862"/>
    <lineage>
        <taxon>Bacteria</taxon>
        <taxon>Bacillati</taxon>
        <taxon>Actinomycetota</taxon>
        <taxon>Actinomycetes</taxon>
        <taxon>Kitasatosporales</taxon>
        <taxon>Streptomycetaceae</taxon>
        <taxon>Streptomyces</taxon>
    </lineage>
</organism>
<dbReference type="EMBL" id="KB405057">
    <property type="protein sequence ID" value="EMF57162.1"/>
    <property type="molecule type" value="Genomic_DNA"/>
</dbReference>
<feature type="region of interest" description="Disordered" evidence="1">
    <location>
        <begin position="13"/>
        <end position="35"/>
    </location>
</feature>
<protein>
    <submittedName>
        <fullName evidence="2">Uncharacterized protein</fullName>
    </submittedName>
</protein>